<dbReference type="InterPro" id="IPR000683">
    <property type="entry name" value="Gfo/Idh/MocA-like_OxRdtase_N"/>
</dbReference>
<name>A0A2A4T0S1_9DELT</name>
<evidence type="ECO:0000259" key="1">
    <source>
        <dbReference type="Pfam" id="PF01408"/>
    </source>
</evidence>
<dbReference type="SUPFAM" id="SSF55347">
    <property type="entry name" value="Glyceraldehyde-3-phosphate dehydrogenase-like, C-terminal domain"/>
    <property type="match status" value="1"/>
</dbReference>
<gene>
    <name evidence="2" type="ORF">COB67_08965</name>
</gene>
<dbReference type="InterPro" id="IPR051450">
    <property type="entry name" value="Gfo/Idh/MocA_Oxidoreductases"/>
</dbReference>
<organism evidence="2 3">
    <name type="scientific">SAR324 cluster bacterium</name>
    <dbReference type="NCBI Taxonomy" id="2024889"/>
    <lineage>
        <taxon>Bacteria</taxon>
        <taxon>Deltaproteobacteria</taxon>
        <taxon>SAR324 cluster</taxon>
    </lineage>
</organism>
<protein>
    <submittedName>
        <fullName evidence="2">Oxidoreductase</fullName>
    </submittedName>
</protein>
<dbReference type="InterPro" id="IPR036291">
    <property type="entry name" value="NAD(P)-bd_dom_sf"/>
</dbReference>
<dbReference type="EMBL" id="NVSR01000067">
    <property type="protein sequence ID" value="PCI27240.1"/>
    <property type="molecule type" value="Genomic_DNA"/>
</dbReference>
<comment type="caution">
    <text evidence="2">The sequence shown here is derived from an EMBL/GenBank/DDBJ whole genome shotgun (WGS) entry which is preliminary data.</text>
</comment>
<evidence type="ECO:0000313" key="3">
    <source>
        <dbReference type="Proteomes" id="UP000218113"/>
    </source>
</evidence>
<dbReference type="AlphaFoldDB" id="A0A2A4T0S1"/>
<accession>A0A2A4T0S1</accession>
<dbReference type="SUPFAM" id="SSF51735">
    <property type="entry name" value="NAD(P)-binding Rossmann-fold domains"/>
    <property type="match status" value="1"/>
</dbReference>
<evidence type="ECO:0000313" key="2">
    <source>
        <dbReference type="EMBL" id="PCI27240.1"/>
    </source>
</evidence>
<feature type="domain" description="Gfo/Idh/MocA-like oxidoreductase N-terminal" evidence="1">
    <location>
        <begin position="2"/>
        <end position="113"/>
    </location>
</feature>
<dbReference type="Pfam" id="PF01408">
    <property type="entry name" value="GFO_IDH_MocA"/>
    <property type="match status" value="1"/>
</dbReference>
<dbReference type="Gene3D" id="3.30.360.10">
    <property type="entry name" value="Dihydrodipicolinate Reductase, domain 2"/>
    <property type="match status" value="1"/>
</dbReference>
<dbReference type="GO" id="GO:0000166">
    <property type="term" value="F:nucleotide binding"/>
    <property type="evidence" value="ECO:0007669"/>
    <property type="project" value="InterPro"/>
</dbReference>
<reference evidence="3" key="1">
    <citation type="submission" date="2017-08" db="EMBL/GenBank/DDBJ databases">
        <title>A dynamic microbial community with high functional redundancy inhabits the cold, oxic subseafloor aquifer.</title>
        <authorList>
            <person name="Tully B.J."/>
            <person name="Wheat C.G."/>
            <person name="Glazer B.T."/>
            <person name="Huber J.A."/>
        </authorList>
    </citation>
    <scope>NUCLEOTIDE SEQUENCE [LARGE SCALE GENOMIC DNA]</scope>
</reference>
<dbReference type="PANTHER" id="PTHR43377:SF1">
    <property type="entry name" value="BILIVERDIN REDUCTASE A"/>
    <property type="match status" value="1"/>
</dbReference>
<dbReference type="Gene3D" id="3.40.50.720">
    <property type="entry name" value="NAD(P)-binding Rossmann-like Domain"/>
    <property type="match status" value="1"/>
</dbReference>
<dbReference type="PANTHER" id="PTHR43377">
    <property type="entry name" value="BILIVERDIN REDUCTASE A"/>
    <property type="match status" value="1"/>
</dbReference>
<dbReference type="Proteomes" id="UP000218113">
    <property type="component" value="Unassembled WGS sequence"/>
</dbReference>
<proteinExistence type="predicted"/>
<sequence length="326" mass="38338">MTYIVIGLGSMGKRRIRLLQENLVSLNLVGVDRNPDRLKEINKQFGIETFENIDQALQNREVKGALICTSPITHAQIILECLKRRLHVFTEINLINENYDELINTAKRNKVELFLSSTMLYRKEVQYIQERVMSSTKKICYRYHLGQYLPDWHPWENYKDFFVGDKRTNGCREILGIELPWIIETFGKVRSVQVMKDKVTDLDIDYDDTYMINIKHESGHQGVFIADVVCRKAMRNLEVFSEDMQLRWDGAPGVLEELDLLKKEFKSISMSEYFNDEKFTQENIVDATYFEELKVFHDKVNGKNNELYTFEKDRYTLSVIDEIEGV</sequence>